<dbReference type="InterPro" id="IPR035979">
    <property type="entry name" value="RBD_domain_sf"/>
</dbReference>
<dbReference type="GO" id="GO:0003723">
    <property type="term" value="F:RNA binding"/>
    <property type="evidence" value="ECO:0007669"/>
    <property type="project" value="UniProtKB-UniRule"/>
</dbReference>
<dbReference type="Pfam" id="PF00076">
    <property type="entry name" value="RRM_1"/>
    <property type="match status" value="1"/>
</dbReference>
<dbReference type="AlphaFoldDB" id="A0AAU9SQE8"/>
<dbReference type="PROSITE" id="PS50102">
    <property type="entry name" value="RRM"/>
    <property type="match status" value="1"/>
</dbReference>
<organism evidence="4 5">
    <name type="scientific">Thlaspi arvense</name>
    <name type="common">Field penny-cress</name>
    <dbReference type="NCBI Taxonomy" id="13288"/>
    <lineage>
        <taxon>Eukaryota</taxon>
        <taxon>Viridiplantae</taxon>
        <taxon>Streptophyta</taxon>
        <taxon>Embryophyta</taxon>
        <taxon>Tracheophyta</taxon>
        <taxon>Spermatophyta</taxon>
        <taxon>Magnoliopsida</taxon>
        <taxon>eudicotyledons</taxon>
        <taxon>Gunneridae</taxon>
        <taxon>Pentapetalae</taxon>
        <taxon>rosids</taxon>
        <taxon>malvids</taxon>
        <taxon>Brassicales</taxon>
        <taxon>Brassicaceae</taxon>
        <taxon>Thlaspideae</taxon>
        <taxon>Thlaspi</taxon>
    </lineage>
</organism>
<dbReference type="SUPFAM" id="SSF54928">
    <property type="entry name" value="RNA-binding domain, RBD"/>
    <property type="match status" value="1"/>
</dbReference>
<protein>
    <recommendedName>
        <fullName evidence="3">RRM domain-containing protein</fullName>
    </recommendedName>
</protein>
<keyword evidence="5" id="KW-1185">Reference proteome</keyword>
<sequence length="140" mass="16285">MSQPNVNPNFNTTYTKIYVGGLPWITREEGLRSFFKQFGEIIHANVVCNRETGRSEGFGFVTFRDAEAATRACQNQFPVIDGRVAKCNLAYLGARVNNNQNDRQVATYIPPYWYHQNAPQYYPVYPYYPYPPFWTQYGPY</sequence>
<gene>
    <name evidence="4" type="ORF">TAV2_LOCUS20553</name>
</gene>
<proteinExistence type="predicted"/>
<accession>A0AAU9SQE8</accession>
<name>A0AAU9SQE8_THLAR</name>
<dbReference type="InterPro" id="IPR012677">
    <property type="entry name" value="Nucleotide-bd_a/b_plait_sf"/>
</dbReference>
<evidence type="ECO:0000313" key="5">
    <source>
        <dbReference type="Proteomes" id="UP000836841"/>
    </source>
</evidence>
<evidence type="ECO:0000256" key="2">
    <source>
        <dbReference type="PROSITE-ProRule" id="PRU00176"/>
    </source>
</evidence>
<evidence type="ECO:0000259" key="3">
    <source>
        <dbReference type="PROSITE" id="PS50102"/>
    </source>
</evidence>
<keyword evidence="1 2" id="KW-0694">RNA-binding</keyword>
<reference evidence="4 5" key="1">
    <citation type="submission" date="2022-03" db="EMBL/GenBank/DDBJ databases">
        <authorList>
            <person name="Nunn A."/>
            <person name="Chopra R."/>
            <person name="Nunn A."/>
            <person name="Contreras Garrido A."/>
        </authorList>
    </citation>
    <scope>NUCLEOTIDE SEQUENCE [LARGE SCALE GENOMIC DNA]</scope>
</reference>
<evidence type="ECO:0000313" key="4">
    <source>
        <dbReference type="EMBL" id="CAH2070063.1"/>
    </source>
</evidence>
<dbReference type="Proteomes" id="UP000836841">
    <property type="component" value="Chromosome 6"/>
</dbReference>
<evidence type="ECO:0000256" key="1">
    <source>
        <dbReference type="ARBA" id="ARBA00022884"/>
    </source>
</evidence>
<dbReference type="SMART" id="SM00360">
    <property type="entry name" value="RRM"/>
    <property type="match status" value="1"/>
</dbReference>
<dbReference type="Gene3D" id="3.30.70.330">
    <property type="match status" value="1"/>
</dbReference>
<feature type="domain" description="RRM" evidence="3">
    <location>
        <begin position="15"/>
        <end position="92"/>
    </location>
</feature>
<dbReference type="EMBL" id="OU466862">
    <property type="protein sequence ID" value="CAH2070063.1"/>
    <property type="molecule type" value="Genomic_DNA"/>
</dbReference>
<dbReference type="PANTHER" id="PTHR11176">
    <property type="entry name" value="BOULE-RELATED"/>
    <property type="match status" value="1"/>
</dbReference>
<dbReference type="PANTHER" id="PTHR11176:SF47">
    <property type="entry name" value="(RAPE) HYPOTHETICAL PROTEIN"/>
    <property type="match status" value="1"/>
</dbReference>
<dbReference type="InterPro" id="IPR000504">
    <property type="entry name" value="RRM_dom"/>
</dbReference>